<keyword evidence="7" id="KW-0539">Nucleus</keyword>
<dbReference type="PANTHER" id="PTHR13257:SF0">
    <property type="entry name" value="NUCLEAR PORE COMPLEX PROTEIN NUP88"/>
    <property type="match status" value="1"/>
</dbReference>
<comment type="caution">
    <text evidence="8">The sequence shown here is derived from an EMBL/GenBank/DDBJ whole genome shotgun (WGS) entry which is preliminary data.</text>
</comment>
<organism evidence="8 9">
    <name type="scientific">Salix suchowensis</name>
    <dbReference type="NCBI Taxonomy" id="1278906"/>
    <lineage>
        <taxon>Eukaryota</taxon>
        <taxon>Viridiplantae</taxon>
        <taxon>Streptophyta</taxon>
        <taxon>Embryophyta</taxon>
        <taxon>Tracheophyta</taxon>
        <taxon>Spermatophyta</taxon>
        <taxon>Magnoliopsida</taxon>
        <taxon>eudicotyledons</taxon>
        <taxon>Gunneridae</taxon>
        <taxon>Pentapetalae</taxon>
        <taxon>rosids</taxon>
        <taxon>fabids</taxon>
        <taxon>Malpighiales</taxon>
        <taxon>Salicaceae</taxon>
        <taxon>Saliceae</taxon>
        <taxon>Salix</taxon>
    </lineage>
</organism>
<evidence type="ECO:0000313" key="8">
    <source>
        <dbReference type="EMBL" id="KAJ6322642.1"/>
    </source>
</evidence>
<keyword evidence="6" id="KW-0906">Nuclear pore complex</keyword>
<reference evidence="8" key="2">
    <citation type="journal article" date="2023" name="Int. J. Mol. Sci.">
        <title>De Novo Assembly and Annotation of 11 Diverse Shrub Willow (Salix) Genomes Reveals Novel Gene Organization in Sex-Linked Regions.</title>
        <authorList>
            <person name="Hyden B."/>
            <person name="Feng K."/>
            <person name="Yates T.B."/>
            <person name="Jawdy S."/>
            <person name="Cereghino C."/>
            <person name="Smart L.B."/>
            <person name="Muchero W."/>
        </authorList>
    </citation>
    <scope>NUCLEOTIDE SEQUENCE</scope>
    <source>
        <tissue evidence="8">Shoot tip</tissue>
    </source>
</reference>
<proteinExistence type="predicted"/>
<evidence type="ECO:0000256" key="3">
    <source>
        <dbReference type="ARBA" id="ARBA00022816"/>
    </source>
</evidence>
<keyword evidence="2" id="KW-0813">Transport</keyword>
<evidence type="ECO:0000256" key="1">
    <source>
        <dbReference type="ARBA" id="ARBA00004567"/>
    </source>
</evidence>
<gene>
    <name evidence="8" type="ORF">OIU77_012477</name>
</gene>
<dbReference type="InterPro" id="IPR037700">
    <property type="entry name" value="NUP88/NUP82"/>
</dbReference>
<evidence type="ECO:0000256" key="5">
    <source>
        <dbReference type="ARBA" id="ARBA00023010"/>
    </source>
</evidence>
<keyword evidence="4" id="KW-0653">Protein transport</keyword>
<keyword evidence="3" id="KW-0509">mRNA transport</keyword>
<protein>
    <submittedName>
        <fullName evidence="8">Uncharacterized protein</fullName>
    </submittedName>
</protein>
<sequence>MWCFRDSSASGCRFIRENLQLVETIEETNLTWGLGLVNMPFRDATNHTPDSSSRKSLTPKEDIQWVPLQNHPLFASSGEDTAPRSPSNLLAWAALLDFTIGTQTSDVLAASISKNGSSMPLSGTNGLCVMYLYGRSSGKDNAIVCSVCKWEYALEICSDAETFGLKSANPVAVDNSNLEISWLEATFPELAHESKEGPLCKVHHSGDDEDPAASVAECEGRAMSFIYDLASKDSILVTACSGGHLQIEALTDEIQPVWMVGSPPRLHVNSHDHIISLAMLCESISGELPVVKLDQPHDNTVWLDHPPPLLRLCDCGFVPAKENRKQASQLFTNTSNLFHENYVEYAHKVYFELKHHAPQLKRIIDDQHARFDEAQGKLSKNLAGAHKKPLSKAEREFKSDTHHFTGAELDSLRTSIDTLKSKAEKAHPIFESTRSGRCFGQEVLHSAVKQIQSELFTRVFELKSSLC</sequence>
<keyword evidence="5" id="KW-0811">Translocation</keyword>
<reference evidence="8" key="1">
    <citation type="submission" date="2022-10" db="EMBL/GenBank/DDBJ databases">
        <authorList>
            <person name="Hyden B.L."/>
            <person name="Feng K."/>
            <person name="Yates T."/>
            <person name="Jawdy S."/>
            <person name="Smart L.B."/>
            <person name="Muchero W."/>
        </authorList>
    </citation>
    <scope>NUCLEOTIDE SEQUENCE</scope>
    <source>
        <tissue evidence="8">Shoot tip</tissue>
    </source>
</reference>
<comment type="subcellular location">
    <subcellularLocation>
        <location evidence="1">Nucleus</location>
        <location evidence="1">Nuclear pore complex</location>
    </subcellularLocation>
</comment>
<evidence type="ECO:0000256" key="2">
    <source>
        <dbReference type="ARBA" id="ARBA00022448"/>
    </source>
</evidence>
<name>A0ABQ9A401_9ROSI</name>
<accession>A0ABQ9A401</accession>
<dbReference type="EMBL" id="JAPFFI010000023">
    <property type="protein sequence ID" value="KAJ6322642.1"/>
    <property type="molecule type" value="Genomic_DNA"/>
</dbReference>
<evidence type="ECO:0000256" key="6">
    <source>
        <dbReference type="ARBA" id="ARBA00023132"/>
    </source>
</evidence>
<evidence type="ECO:0000256" key="7">
    <source>
        <dbReference type="ARBA" id="ARBA00023242"/>
    </source>
</evidence>
<dbReference type="PANTHER" id="PTHR13257">
    <property type="entry name" value="NUCLEOPORIN NUP84-RELATED"/>
    <property type="match status" value="1"/>
</dbReference>
<evidence type="ECO:0000313" key="9">
    <source>
        <dbReference type="Proteomes" id="UP001141253"/>
    </source>
</evidence>
<evidence type="ECO:0000256" key="4">
    <source>
        <dbReference type="ARBA" id="ARBA00022927"/>
    </source>
</evidence>
<dbReference type="Proteomes" id="UP001141253">
    <property type="component" value="Chromosome 8"/>
</dbReference>
<keyword evidence="9" id="KW-1185">Reference proteome</keyword>